<dbReference type="OMA" id="RCNHSTE"/>
<name>A0A1C7LLM5_GRIFR</name>
<evidence type="ECO:0000313" key="3">
    <source>
        <dbReference type="Proteomes" id="UP000092993"/>
    </source>
</evidence>
<gene>
    <name evidence="2" type="ORF">A0H81_14384</name>
</gene>
<protein>
    <submittedName>
        <fullName evidence="2">Uncharacterized protein</fullName>
    </submittedName>
</protein>
<sequence>MAQVLTFPQVCTKIVSFLEQDQRLENLNWRPWHPQDLMVNTDSARSKHDFKKLSKCMRDKLDKETGQNIELQAVGFRCNHSTELLQQRILKKEAQTPRRARMAGTALSITCSSLATSTSPPVSPPFPSPKPDLHPSPEFKDNAIKHGQPVTSPIIVENAPTAAIADKDADKDPRLPNAAASCSPPPITDPSPPMTCIPLHLRMASASPPHHGAHA</sequence>
<comment type="caution">
    <text evidence="2">The sequence shown here is derived from an EMBL/GenBank/DDBJ whole genome shotgun (WGS) entry which is preliminary data.</text>
</comment>
<reference evidence="2 3" key="1">
    <citation type="submission" date="2016-03" db="EMBL/GenBank/DDBJ databases">
        <title>Whole genome sequencing of Grifola frondosa 9006-11.</title>
        <authorList>
            <person name="Min B."/>
            <person name="Park H."/>
            <person name="Kim J.-G."/>
            <person name="Cho H."/>
            <person name="Oh Y.-L."/>
            <person name="Kong W.-S."/>
            <person name="Choi I.-G."/>
        </authorList>
    </citation>
    <scope>NUCLEOTIDE SEQUENCE [LARGE SCALE GENOMIC DNA]</scope>
    <source>
        <strain evidence="2 3">9006-11</strain>
    </source>
</reference>
<keyword evidence="3" id="KW-1185">Reference proteome</keyword>
<evidence type="ECO:0000256" key="1">
    <source>
        <dbReference type="SAM" id="MobiDB-lite"/>
    </source>
</evidence>
<dbReference type="AlphaFoldDB" id="A0A1C7LLM5"/>
<dbReference type="EMBL" id="LUGG01000043">
    <property type="protein sequence ID" value="OBZ65550.1"/>
    <property type="molecule type" value="Genomic_DNA"/>
</dbReference>
<proteinExistence type="predicted"/>
<organism evidence="2 3">
    <name type="scientific">Grifola frondosa</name>
    <name type="common">Maitake</name>
    <name type="synonym">Polyporus frondosus</name>
    <dbReference type="NCBI Taxonomy" id="5627"/>
    <lineage>
        <taxon>Eukaryota</taxon>
        <taxon>Fungi</taxon>
        <taxon>Dikarya</taxon>
        <taxon>Basidiomycota</taxon>
        <taxon>Agaricomycotina</taxon>
        <taxon>Agaricomycetes</taxon>
        <taxon>Polyporales</taxon>
        <taxon>Grifolaceae</taxon>
        <taxon>Grifola</taxon>
    </lineage>
</organism>
<evidence type="ECO:0000313" key="2">
    <source>
        <dbReference type="EMBL" id="OBZ65550.1"/>
    </source>
</evidence>
<dbReference type="Proteomes" id="UP000092993">
    <property type="component" value="Unassembled WGS sequence"/>
</dbReference>
<feature type="compositionally biased region" description="Pro residues" evidence="1">
    <location>
        <begin position="121"/>
        <end position="130"/>
    </location>
</feature>
<dbReference type="STRING" id="5627.A0A1C7LLM5"/>
<feature type="compositionally biased region" description="Basic and acidic residues" evidence="1">
    <location>
        <begin position="165"/>
        <end position="174"/>
    </location>
</feature>
<accession>A0A1C7LLM5</accession>
<feature type="compositionally biased region" description="Pro residues" evidence="1">
    <location>
        <begin position="183"/>
        <end position="194"/>
    </location>
</feature>
<dbReference type="OrthoDB" id="515401at2759"/>
<feature type="region of interest" description="Disordered" evidence="1">
    <location>
        <begin position="114"/>
        <end position="133"/>
    </location>
</feature>
<feature type="region of interest" description="Disordered" evidence="1">
    <location>
        <begin position="165"/>
        <end position="194"/>
    </location>
</feature>